<dbReference type="InterPro" id="IPR002018">
    <property type="entry name" value="CarbesteraseB"/>
</dbReference>
<organism evidence="6 7">
    <name type="scientific">Mesorhabditis spiculigera</name>
    <dbReference type="NCBI Taxonomy" id="96644"/>
    <lineage>
        <taxon>Eukaryota</taxon>
        <taxon>Metazoa</taxon>
        <taxon>Ecdysozoa</taxon>
        <taxon>Nematoda</taxon>
        <taxon>Chromadorea</taxon>
        <taxon>Rhabditida</taxon>
        <taxon>Rhabditina</taxon>
        <taxon>Rhabditomorpha</taxon>
        <taxon>Rhabditoidea</taxon>
        <taxon>Rhabditidae</taxon>
        <taxon>Mesorhabditinae</taxon>
        <taxon>Mesorhabditis</taxon>
    </lineage>
</organism>
<accession>A0AA36DFN5</accession>
<dbReference type="PANTHER" id="PTHR11559">
    <property type="entry name" value="CARBOXYLESTERASE"/>
    <property type="match status" value="1"/>
</dbReference>
<keyword evidence="2" id="KW-0719">Serine esterase</keyword>
<dbReference type="InterPro" id="IPR019826">
    <property type="entry name" value="Carboxylesterase_B_AS"/>
</dbReference>
<keyword evidence="3 4" id="KW-0378">Hydrolase</keyword>
<feature type="signal peptide" evidence="4">
    <location>
        <begin position="1"/>
        <end position="17"/>
    </location>
</feature>
<protein>
    <recommendedName>
        <fullName evidence="4">Carboxylic ester hydrolase</fullName>
        <ecNumber evidence="4">3.1.1.-</ecNumber>
    </recommendedName>
</protein>
<dbReference type="AlphaFoldDB" id="A0AA36DFN5"/>
<dbReference type="InterPro" id="IPR029058">
    <property type="entry name" value="AB_hydrolase_fold"/>
</dbReference>
<proteinExistence type="inferred from homology"/>
<comment type="caution">
    <text evidence="6">The sequence shown here is derived from an EMBL/GenBank/DDBJ whole genome shotgun (WGS) entry which is preliminary data.</text>
</comment>
<feature type="chain" id="PRO_5041488388" description="Carboxylic ester hydrolase" evidence="4">
    <location>
        <begin position="18"/>
        <end position="544"/>
    </location>
</feature>
<dbReference type="InterPro" id="IPR050309">
    <property type="entry name" value="Type-B_Carboxylest/Lipase"/>
</dbReference>
<dbReference type="EMBL" id="CATQJA010002703">
    <property type="protein sequence ID" value="CAJ0585344.1"/>
    <property type="molecule type" value="Genomic_DNA"/>
</dbReference>
<evidence type="ECO:0000256" key="4">
    <source>
        <dbReference type="RuleBase" id="RU361235"/>
    </source>
</evidence>
<dbReference type="SUPFAM" id="SSF53474">
    <property type="entry name" value="alpha/beta-Hydrolases"/>
    <property type="match status" value="1"/>
</dbReference>
<evidence type="ECO:0000256" key="3">
    <source>
        <dbReference type="ARBA" id="ARBA00022801"/>
    </source>
</evidence>
<comment type="similarity">
    <text evidence="1 4">Belongs to the type-B carboxylesterase/lipase family.</text>
</comment>
<evidence type="ECO:0000313" key="6">
    <source>
        <dbReference type="EMBL" id="CAJ0585344.1"/>
    </source>
</evidence>
<evidence type="ECO:0000256" key="2">
    <source>
        <dbReference type="ARBA" id="ARBA00022487"/>
    </source>
</evidence>
<dbReference type="Gene3D" id="3.40.50.1820">
    <property type="entry name" value="alpha/beta hydrolase"/>
    <property type="match status" value="1"/>
</dbReference>
<dbReference type="GO" id="GO:0052689">
    <property type="term" value="F:carboxylic ester hydrolase activity"/>
    <property type="evidence" value="ECO:0007669"/>
    <property type="project" value="UniProtKB-KW"/>
</dbReference>
<name>A0AA36DFN5_9BILA</name>
<gene>
    <name evidence="6" type="ORF">MSPICULIGERA_LOCUS23371</name>
</gene>
<keyword evidence="7" id="KW-1185">Reference proteome</keyword>
<dbReference type="InterPro" id="IPR019819">
    <property type="entry name" value="Carboxylesterase_B_CS"/>
</dbReference>
<feature type="non-terminal residue" evidence="6">
    <location>
        <position position="544"/>
    </location>
</feature>
<evidence type="ECO:0000313" key="7">
    <source>
        <dbReference type="Proteomes" id="UP001177023"/>
    </source>
</evidence>
<evidence type="ECO:0000259" key="5">
    <source>
        <dbReference type="Pfam" id="PF00135"/>
    </source>
</evidence>
<sequence>MRRILLIFISLIPLALAATVDVQIKTSNVDATIRGQDLSYGYMFRGIPFALPPIGKLRFMPAARQDPSGLINATAYGQKCIQGNTEGDEDCLYLNVFTPRNATSDSKLPVWVWIFGGGFVEGSGGLPGESMYRNLINKGQLIIVSFNYRVGPLGFLTTRTKDAPGNGGISDAVEALNWVQRYIGFFGGDPRRVTVGGHSAGSEATSFVSLSPKASGLYSQLIQESGSAFGAAVMSYSDQTRDTSKQLAIKLGCATADEWNQGHSFYDIIACLQSKQPKSIQTADGQLPNHRMKWAPVQDQAYLPRRLEELALLRPPVPVLVGDVHDEWVGWDDYQVQHNLKWFTKTNVATSIKDCYEMSYWDNKDAVVKAAIDHYVNNVNFDENDNVNWAARHIQLFSEMVFIGPALRDAKYFAYTSSPVYLYSFDYLNPKAQPTQNNTKLRGVPHGYELQFVFGYPEFHDDPVDIKLTELMGNLWSNFVVYGDPTASIGLPTPFVWPKLQVGNVSEFVSIGATPSVGEQFHPDANFWVCEGPKIDGRAGPICK</sequence>
<evidence type="ECO:0000256" key="1">
    <source>
        <dbReference type="ARBA" id="ARBA00005964"/>
    </source>
</evidence>
<reference evidence="6" key="1">
    <citation type="submission" date="2023-06" db="EMBL/GenBank/DDBJ databases">
        <authorList>
            <person name="Delattre M."/>
        </authorList>
    </citation>
    <scope>NUCLEOTIDE SEQUENCE</scope>
    <source>
        <strain evidence="6">AF72</strain>
    </source>
</reference>
<dbReference type="Pfam" id="PF00135">
    <property type="entry name" value="COesterase"/>
    <property type="match status" value="1"/>
</dbReference>
<dbReference type="EC" id="3.1.1.-" evidence="4"/>
<keyword evidence="4" id="KW-0732">Signal</keyword>
<dbReference type="Proteomes" id="UP001177023">
    <property type="component" value="Unassembled WGS sequence"/>
</dbReference>
<dbReference type="PROSITE" id="PS00941">
    <property type="entry name" value="CARBOXYLESTERASE_B_2"/>
    <property type="match status" value="1"/>
</dbReference>
<feature type="domain" description="Carboxylesterase type B" evidence="5">
    <location>
        <begin position="23"/>
        <end position="520"/>
    </location>
</feature>
<dbReference type="PROSITE" id="PS00122">
    <property type="entry name" value="CARBOXYLESTERASE_B_1"/>
    <property type="match status" value="1"/>
</dbReference>